<dbReference type="NCBIfam" id="TIGR01569">
    <property type="entry name" value="A_tha_TIGR01569"/>
    <property type="match status" value="1"/>
</dbReference>
<evidence type="ECO:0000256" key="4">
    <source>
        <dbReference type="ARBA" id="ARBA00022475"/>
    </source>
</evidence>
<dbReference type="InterPro" id="IPR044173">
    <property type="entry name" value="CASPL"/>
</dbReference>
<keyword evidence="5 8" id="KW-0812">Transmembrane</keyword>
<dbReference type="InterPro" id="IPR006702">
    <property type="entry name" value="CASP_dom"/>
</dbReference>
<protein>
    <recommendedName>
        <fullName evidence="8">CASP-like protein</fullName>
    </recommendedName>
</protein>
<reference evidence="11 12" key="1">
    <citation type="journal article" date="2020" name="bioRxiv">
        <title>Sequence and annotation of 42 cannabis genomes reveals extensive copy number variation in cannabinoid synthesis and pathogen resistance genes.</title>
        <authorList>
            <person name="Mckernan K.J."/>
            <person name="Helbert Y."/>
            <person name="Kane L.T."/>
            <person name="Ebling H."/>
            <person name="Zhang L."/>
            <person name="Liu B."/>
            <person name="Eaton Z."/>
            <person name="Mclaughlin S."/>
            <person name="Kingan S."/>
            <person name="Baybayan P."/>
            <person name="Concepcion G."/>
            <person name="Jordan M."/>
            <person name="Riva A."/>
            <person name="Barbazuk W."/>
            <person name="Harkins T."/>
        </authorList>
    </citation>
    <scope>NUCLEOTIDE SEQUENCE [LARGE SCALE GENOMIC DNA]</scope>
    <source>
        <strain evidence="12">cv. Jamaican Lion 4</strain>
        <tissue evidence="11">Leaf</tissue>
    </source>
</reference>
<dbReference type="EMBL" id="JAATIQ010000245">
    <property type="protein sequence ID" value="KAF4367699.1"/>
    <property type="molecule type" value="Genomic_DNA"/>
</dbReference>
<comment type="subcellular location">
    <subcellularLocation>
        <location evidence="1 8">Cell membrane</location>
        <topology evidence="1 8">Multi-pass membrane protein</topology>
    </subcellularLocation>
</comment>
<dbReference type="Proteomes" id="UP000583929">
    <property type="component" value="Unassembled WGS sequence"/>
</dbReference>
<feature type="domain" description="Casparian strip membrane protein" evidence="10">
    <location>
        <begin position="29"/>
        <end position="177"/>
    </location>
</feature>
<evidence type="ECO:0000256" key="3">
    <source>
        <dbReference type="ARBA" id="ARBA00011489"/>
    </source>
</evidence>
<sequence length="213" mass="23588">MEKNPLSSEEEKSTTTIPISSSSSSSRSSIFIAQICLRSLAIVFALAAISLTLTDKQTISLFGLQFKARYSYSSAFRFLVGADAVLCVSSLLSLIFLFGLLKRSEPNSLQTKLFLLFVHDTVMMVLVVAGCAAATAIGYVGRHGEVHMTWQAVCEQVPKFCNRMMVAVMLSYLAFLAYFTLTLLSAHRLMTRPTHWTIWTQLRPTQSQNPSAE</sequence>
<gene>
    <name evidence="11" type="ORF">G4B88_001451</name>
</gene>
<evidence type="ECO:0000256" key="6">
    <source>
        <dbReference type="ARBA" id="ARBA00022989"/>
    </source>
</evidence>
<proteinExistence type="inferred from homology"/>
<feature type="transmembrane region" description="Helical" evidence="8">
    <location>
        <begin position="74"/>
        <end position="101"/>
    </location>
</feature>
<dbReference type="InterPro" id="IPR006459">
    <property type="entry name" value="CASP/CASPL"/>
</dbReference>
<feature type="compositionally biased region" description="Basic and acidic residues" evidence="9">
    <location>
        <begin position="1"/>
        <end position="13"/>
    </location>
</feature>
<evidence type="ECO:0000256" key="5">
    <source>
        <dbReference type="ARBA" id="ARBA00022692"/>
    </source>
</evidence>
<keyword evidence="4 8" id="KW-1003">Cell membrane</keyword>
<feature type="compositionally biased region" description="Low complexity" evidence="9">
    <location>
        <begin position="14"/>
        <end position="24"/>
    </location>
</feature>
<dbReference type="PANTHER" id="PTHR36488">
    <property type="entry name" value="CASP-LIKE PROTEIN 1U1"/>
    <property type="match status" value="1"/>
</dbReference>
<dbReference type="GO" id="GO:0005886">
    <property type="term" value="C:plasma membrane"/>
    <property type="evidence" value="ECO:0007669"/>
    <property type="project" value="UniProtKB-SubCell"/>
</dbReference>
<evidence type="ECO:0000313" key="11">
    <source>
        <dbReference type="EMBL" id="KAF4367699.1"/>
    </source>
</evidence>
<keyword evidence="12" id="KW-1185">Reference proteome</keyword>
<feature type="transmembrane region" description="Helical" evidence="8">
    <location>
        <begin position="113"/>
        <end position="140"/>
    </location>
</feature>
<comment type="subunit">
    <text evidence="3 8">Homodimer and heterodimers.</text>
</comment>
<feature type="region of interest" description="Disordered" evidence="9">
    <location>
        <begin position="1"/>
        <end position="24"/>
    </location>
</feature>
<dbReference type="Pfam" id="PF04535">
    <property type="entry name" value="CASP_dom"/>
    <property type="match status" value="1"/>
</dbReference>
<name>A0A7J6FCS7_CANSA</name>
<evidence type="ECO:0000259" key="10">
    <source>
        <dbReference type="Pfam" id="PF04535"/>
    </source>
</evidence>
<organism evidence="11 12">
    <name type="scientific">Cannabis sativa</name>
    <name type="common">Hemp</name>
    <name type="synonym">Marijuana</name>
    <dbReference type="NCBI Taxonomy" id="3483"/>
    <lineage>
        <taxon>Eukaryota</taxon>
        <taxon>Viridiplantae</taxon>
        <taxon>Streptophyta</taxon>
        <taxon>Embryophyta</taxon>
        <taxon>Tracheophyta</taxon>
        <taxon>Spermatophyta</taxon>
        <taxon>Magnoliopsida</taxon>
        <taxon>eudicotyledons</taxon>
        <taxon>Gunneridae</taxon>
        <taxon>Pentapetalae</taxon>
        <taxon>rosids</taxon>
        <taxon>fabids</taxon>
        <taxon>Rosales</taxon>
        <taxon>Cannabaceae</taxon>
        <taxon>Cannabis</taxon>
    </lineage>
</organism>
<comment type="caution">
    <text evidence="11">The sequence shown here is derived from an EMBL/GenBank/DDBJ whole genome shotgun (WGS) entry which is preliminary data.</text>
</comment>
<comment type="similarity">
    <text evidence="2 8">Belongs to the Casparian strip membrane proteins (CASP) family.</text>
</comment>
<feature type="transmembrane region" description="Helical" evidence="8">
    <location>
        <begin position="165"/>
        <end position="184"/>
    </location>
</feature>
<dbReference type="PANTHER" id="PTHR36488:SF8">
    <property type="entry name" value="CASP-LIKE PROTEIN 1U1"/>
    <property type="match status" value="1"/>
</dbReference>
<evidence type="ECO:0000256" key="9">
    <source>
        <dbReference type="SAM" id="MobiDB-lite"/>
    </source>
</evidence>
<keyword evidence="7 8" id="KW-0472">Membrane</keyword>
<keyword evidence="6 8" id="KW-1133">Transmembrane helix</keyword>
<evidence type="ECO:0000313" key="12">
    <source>
        <dbReference type="Proteomes" id="UP000583929"/>
    </source>
</evidence>
<evidence type="ECO:0000256" key="8">
    <source>
        <dbReference type="RuleBase" id="RU361233"/>
    </source>
</evidence>
<evidence type="ECO:0000256" key="2">
    <source>
        <dbReference type="ARBA" id="ARBA00007651"/>
    </source>
</evidence>
<feature type="transmembrane region" description="Helical" evidence="8">
    <location>
        <begin position="30"/>
        <end position="54"/>
    </location>
</feature>
<evidence type="ECO:0000256" key="7">
    <source>
        <dbReference type="ARBA" id="ARBA00023136"/>
    </source>
</evidence>
<accession>A0A7J6FCS7</accession>
<evidence type="ECO:0000256" key="1">
    <source>
        <dbReference type="ARBA" id="ARBA00004651"/>
    </source>
</evidence>
<dbReference type="AlphaFoldDB" id="A0A7J6FCS7"/>